<protein>
    <submittedName>
        <fullName evidence="1">Uncharacterized protein</fullName>
    </submittedName>
</protein>
<evidence type="ECO:0000313" key="1">
    <source>
        <dbReference type="EMBL" id="AEX62571.1"/>
    </source>
</evidence>
<gene>
    <name evidence="1" type="ORF">mv_L366</name>
</gene>
<organism evidence="1">
    <name type="scientific">Moumouvirus sp. 'Monve'</name>
    <dbReference type="NCBI Taxonomy" id="1128131"/>
    <lineage>
        <taxon>Viruses</taxon>
        <taxon>Varidnaviria</taxon>
        <taxon>Bamfordvirae</taxon>
        <taxon>Nucleocytoviricota</taxon>
        <taxon>Megaviricetes</taxon>
        <taxon>Imitervirales</taxon>
        <taxon>Mimiviridae</taxon>
        <taxon>Megamimivirinae</taxon>
        <taxon>Moumouvirus</taxon>
    </lineage>
</organism>
<proteinExistence type="predicted"/>
<sequence>MQFNAKIVLHVSTKYPISIDQDGVLRYFNFPGGSYANAVVHGMPFDYSTIDKPMQGNKVIEKKSLQEQKFIFIHDYDDYNEEIYDSNDFIEPNEYYLEKIYLANFYHGKRNKH</sequence>
<accession>H2EDU8</accession>
<dbReference type="EMBL" id="JN885997">
    <property type="protein sequence ID" value="AEX62571.1"/>
    <property type="molecule type" value="Genomic_DNA"/>
</dbReference>
<reference evidence="1" key="1">
    <citation type="submission" date="2011-10" db="EMBL/GenBank/DDBJ databases">
        <title>Provirophages and transpovirons: unique mobilome of giant viruses.</title>
        <authorList>
            <person name="Desnues C."/>
            <person name="LaScola B."/>
            <person name="Yutin N."/>
            <person name="Fournous G."/>
            <person name="Koonin E."/>
            <person name="Raoult D."/>
        </authorList>
    </citation>
    <scope>NUCLEOTIDE SEQUENCE</scope>
    <source>
        <strain evidence="1">Mv13-mv</strain>
    </source>
</reference>
<name>H2EDU8_9VIRU</name>